<evidence type="ECO:0000313" key="9">
    <source>
        <dbReference type="EMBL" id="PVD18310.1"/>
    </source>
</evidence>
<dbReference type="PROSITE" id="PS50062">
    <property type="entry name" value="BCL2_FAMILY"/>
    <property type="match status" value="1"/>
</dbReference>
<accession>A0A2T7NAV3</accession>
<evidence type="ECO:0000256" key="7">
    <source>
        <dbReference type="SAM" id="MobiDB-lite"/>
    </source>
</evidence>
<dbReference type="AlphaFoldDB" id="A0A2T7NAV3"/>
<dbReference type="GO" id="GO:0005741">
    <property type="term" value="C:mitochondrial outer membrane"/>
    <property type="evidence" value="ECO:0007669"/>
    <property type="project" value="TreeGrafter"/>
</dbReference>
<feature type="region of interest" description="Disordered" evidence="7">
    <location>
        <begin position="175"/>
        <end position="194"/>
    </location>
</feature>
<feature type="compositionally biased region" description="Low complexity" evidence="7">
    <location>
        <begin position="212"/>
        <end position="224"/>
    </location>
</feature>
<dbReference type="PANTHER" id="PTHR11256">
    <property type="entry name" value="BCL-2 RELATED"/>
    <property type="match status" value="1"/>
</dbReference>
<dbReference type="Proteomes" id="UP000245119">
    <property type="component" value="Linkage Group LG14"/>
</dbReference>
<dbReference type="SMART" id="SM00337">
    <property type="entry name" value="BCL"/>
    <property type="match status" value="1"/>
</dbReference>
<feature type="compositionally biased region" description="Polar residues" evidence="7">
    <location>
        <begin position="175"/>
        <end position="184"/>
    </location>
</feature>
<feature type="region of interest" description="Disordered" evidence="7">
    <location>
        <begin position="212"/>
        <end position="243"/>
    </location>
</feature>
<evidence type="ECO:0000256" key="1">
    <source>
        <dbReference type="ARBA" id="ARBA00004167"/>
    </source>
</evidence>
<dbReference type="InterPro" id="IPR046371">
    <property type="entry name" value="Bcl-2_BH1-3"/>
</dbReference>
<comment type="similarity">
    <text evidence="2">Belongs to the Bcl-2 family.</text>
</comment>
<dbReference type="GO" id="GO:0097192">
    <property type="term" value="P:extrinsic apoptotic signaling pathway in absence of ligand"/>
    <property type="evidence" value="ECO:0007669"/>
    <property type="project" value="TreeGrafter"/>
</dbReference>
<keyword evidence="5" id="KW-1133">Transmembrane helix</keyword>
<keyword evidence="4" id="KW-0053">Apoptosis</keyword>
<reference evidence="9 10" key="1">
    <citation type="submission" date="2018-04" db="EMBL/GenBank/DDBJ databases">
        <title>The genome of golden apple snail Pomacea canaliculata provides insight into stress tolerance and invasive adaptation.</title>
        <authorList>
            <person name="Liu C."/>
            <person name="Liu B."/>
            <person name="Ren Y."/>
            <person name="Zhang Y."/>
            <person name="Wang H."/>
            <person name="Li S."/>
            <person name="Jiang F."/>
            <person name="Yin L."/>
            <person name="Zhang G."/>
            <person name="Qian W."/>
            <person name="Fan W."/>
        </authorList>
    </citation>
    <scope>NUCLEOTIDE SEQUENCE [LARGE SCALE GENOMIC DNA]</scope>
    <source>
        <strain evidence="9">SZHN2017</strain>
        <tissue evidence="9">Muscle</tissue>
    </source>
</reference>
<dbReference type="PRINTS" id="PR01862">
    <property type="entry name" value="BCL2FAMILY"/>
</dbReference>
<dbReference type="OrthoDB" id="5947850at2759"/>
<keyword evidence="3" id="KW-0812">Transmembrane</keyword>
<evidence type="ECO:0000313" key="10">
    <source>
        <dbReference type="Proteomes" id="UP000245119"/>
    </source>
</evidence>
<evidence type="ECO:0000256" key="3">
    <source>
        <dbReference type="ARBA" id="ARBA00022692"/>
    </source>
</evidence>
<dbReference type="GO" id="GO:0001836">
    <property type="term" value="P:release of cytochrome c from mitochondria"/>
    <property type="evidence" value="ECO:0007669"/>
    <property type="project" value="TreeGrafter"/>
</dbReference>
<dbReference type="InterPro" id="IPR026298">
    <property type="entry name" value="Bcl-2_fam"/>
</dbReference>
<keyword evidence="6" id="KW-0472">Membrane</keyword>
<dbReference type="InterPro" id="IPR002475">
    <property type="entry name" value="Bcl2-like"/>
</dbReference>
<name>A0A2T7NAV3_POMCA</name>
<sequence length="243" mass="27027">MSKRVKATPYQCPVADDLFAAGQELERLYPRIYCDVSRRISMTMTSPQLVRRALTTVLEATFRTGVTWAKVVSMVAIAAAFAEECVVQGHPNFVEDIVMCVGHFVAMNLTDWLAAQGGWVSGRGWGRCDLRSLCAIRQTFAIHPPVCLGEEDVGNREEYWLPVQLFYFLHPMTSERSPNSNQRPSHGRCSYSDQRPSLACASSSRGLRLFFSPPHLVSPPTSSHPTPPPPRLFTSPPAQTPSF</sequence>
<keyword evidence="10" id="KW-1185">Reference proteome</keyword>
<dbReference type="SUPFAM" id="SSF56854">
    <property type="entry name" value="Bcl-2 inhibitors of programmed cell death"/>
    <property type="match status" value="1"/>
</dbReference>
<dbReference type="STRING" id="400727.A0A2T7NAV3"/>
<protein>
    <recommendedName>
        <fullName evidence="8">Bcl-2 Bcl-2 homology region 1-3 domain-containing protein</fullName>
    </recommendedName>
</protein>
<dbReference type="CDD" id="cd06845">
    <property type="entry name" value="Bcl-2_like"/>
    <property type="match status" value="1"/>
</dbReference>
<comment type="subcellular location">
    <subcellularLocation>
        <location evidence="1">Membrane</location>
        <topology evidence="1">Single-pass membrane protein</topology>
    </subcellularLocation>
</comment>
<dbReference type="GO" id="GO:0042981">
    <property type="term" value="P:regulation of apoptotic process"/>
    <property type="evidence" value="ECO:0007669"/>
    <property type="project" value="InterPro"/>
</dbReference>
<evidence type="ECO:0000256" key="5">
    <source>
        <dbReference type="ARBA" id="ARBA00022989"/>
    </source>
</evidence>
<feature type="domain" description="Bcl-2 Bcl-2 homology region 1-3" evidence="8">
    <location>
        <begin position="18"/>
        <end position="119"/>
    </location>
</feature>
<evidence type="ECO:0000256" key="6">
    <source>
        <dbReference type="ARBA" id="ARBA00023136"/>
    </source>
</evidence>
<dbReference type="Gene3D" id="1.10.437.10">
    <property type="entry name" value="Blc2-like"/>
    <property type="match status" value="1"/>
</dbReference>
<evidence type="ECO:0000259" key="8">
    <source>
        <dbReference type="SMART" id="SM00337"/>
    </source>
</evidence>
<proteinExistence type="inferred from homology"/>
<comment type="caution">
    <text evidence="9">The sequence shown here is derived from an EMBL/GenBank/DDBJ whole genome shotgun (WGS) entry which is preliminary data.</text>
</comment>
<dbReference type="GO" id="GO:0051400">
    <property type="term" value="F:BH domain binding"/>
    <property type="evidence" value="ECO:0007669"/>
    <property type="project" value="TreeGrafter"/>
</dbReference>
<organism evidence="9 10">
    <name type="scientific">Pomacea canaliculata</name>
    <name type="common">Golden apple snail</name>
    <dbReference type="NCBI Taxonomy" id="400727"/>
    <lineage>
        <taxon>Eukaryota</taxon>
        <taxon>Metazoa</taxon>
        <taxon>Spiralia</taxon>
        <taxon>Lophotrochozoa</taxon>
        <taxon>Mollusca</taxon>
        <taxon>Gastropoda</taxon>
        <taxon>Caenogastropoda</taxon>
        <taxon>Architaenioglossa</taxon>
        <taxon>Ampullarioidea</taxon>
        <taxon>Ampullariidae</taxon>
        <taxon>Pomacea</taxon>
    </lineage>
</organism>
<dbReference type="PANTHER" id="PTHR11256:SF48">
    <property type="entry name" value="BCL-2-RELATED OVARIAN KILLER PROTEIN"/>
    <property type="match status" value="1"/>
</dbReference>
<dbReference type="EMBL" id="PZQS01000014">
    <property type="protein sequence ID" value="PVD18310.1"/>
    <property type="molecule type" value="Genomic_DNA"/>
</dbReference>
<evidence type="ECO:0000256" key="2">
    <source>
        <dbReference type="ARBA" id="ARBA00009458"/>
    </source>
</evidence>
<dbReference type="Pfam" id="PF00452">
    <property type="entry name" value="Bcl-2"/>
    <property type="match status" value="1"/>
</dbReference>
<dbReference type="GO" id="GO:0008630">
    <property type="term" value="P:intrinsic apoptotic signaling pathway in response to DNA damage"/>
    <property type="evidence" value="ECO:0007669"/>
    <property type="project" value="TreeGrafter"/>
</dbReference>
<gene>
    <name evidence="9" type="ORF">C0Q70_20859</name>
</gene>
<evidence type="ECO:0000256" key="4">
    <source>
        <dbReference type="ARBA" id="ARBA00022703"/>
    </source>
</evidence>
<dbReference type="InterPro" id="IPR036834">
    <property type="entry name" value="Bcl-2-like_sf"/>
</dbReference>